<keyword evidence="2" id="KW-1185">Reference proteome</keyword>
<gene>
    <name evidence="1" type="ORF">SK128_009864</name>
</gene>
<reference evidence="1 2" key="1">
    <citation type="submission" date="2023-11" db="EMBL/GenBank/DDBJ databases">
        <title>Halocaridina rubra genome assembly.</title>
        <authorList>
            <person name="Smith C."/>
        </authorList>
    </citation>
    <scope>NUCLEOTIDE SEQUENCE [LARGE SCALE GENOMIC DNA]</scope>
    <source>
        <strain evidence="1">EP-1</strain>
        <tissue evidence="1">Whole</tissue>
    </source>
</reference>
<dbReference type="AlphaFoldDB" id="A0AAN9AFV9"/>
<evidence type="ECO:0000313" key="1">
    <source>
        <dbReference type="EMBL" id="KAK7085027.1"/>
    </source>
</evidence>
<evidence type="ECO:0000313" key="2">
    <source>
        <dbReference type="Proteomes" id="UP001381693"/>
    </source>
</evidence>
<accession>A0AAN9AFV9</accession>
<comment type="caution">
    <text evidence="1">The sequence shown here is derived from an EMBL/GenBank/DDBJ whole genome shotgun (WGS) entry which is preliminary data.</text>
</comment>
<organism evidence="1 2">
    <name type="scientific">Halocaridina rubra</name>
    <name type="common">Hawaiian red shrimp</name>
    <dbReference type="NCBI Taxonomy" id="373956"/>
    <lineage>
        <taxon>Eukaryota</taxon>
        <taxon>Metazoa</taxon>
        <taxon>Ecdysozoa</taxon>
        <taxon>Arthropoda</taxon>
        <taxon>Crustacea</taxon>
        <taxon>Multicrustacea</taxon>
        <taxon>Malacostraca</taxon>
        <taxon>Eumalacostraca</taxon>
        <taxon>Eucarida</taxon>
        <taxon>Decapoda</taxon>
        <taxon>Pleocyemata</taxon>
        <taxon>Caridea</taxon>
        <taxon>Atyoidea</taxon>
        <taxon>Atyidae</taxon>
        <taxon>Halocaridina</taxon>
    </lineage>
</organism>
<dbReference type="Proteomes" id="UP001381693">
    <property type="component" value="Unassembled WGS sequence"/>
</dbReference>
<feature type="non-terminal residue" evidence="1">
    <location>
        <position position="1"/>
    </location>
</feature>
<sequence length="56" mass="6423">VDIFAFHYLDAILDGHFIQYGLKARLVISGYGNMTNYMTQTFPPFVSCELNPDHKL</sequence>
<proteinExistence type="predicted"/>
<feature type="non-terminal residue" evidence="1">
    <location>
        <position position="56"/>
    </location>
</feature>
<dbReference type="EMBL" id="JAXCGZ010001921">
    <property type="protein sequence ID" value="KAK7085027.1"/>
    <property type="molecule type" value="Genomic_DNA"/>
</dbReference>
<protein>
    <submittedName>
        <fullName evidence="1">Uncharacterized protein</fullName>
    </submittedName>
</protein>
<name>A0AAN9AFV9_HALRR</name>